<evidence type="ECO:0000313" key="4">
    <source>
        <dbReference type="Proteomes" id="UP000280296"/>
    </source>
</evidence>
<dbReference type="OrthoDB" id="291552at2"/>
<dbReference type="Proteomes" id="UP000280296">
    <property type="component" value="Unassembled WGS sequence"/>
</dbReference>
<gene>
    <name evidence="3" type="ORF">TsocGM_03120</name>
</gene>
<organism evidence="3 4">
    <name type="scientific">Tautonia sociabilis</name>
    <dbReference type="NCBI Taxonomy" id="2080755"/>
    <lineage>
        <taxon>Bacteria</taxon>
        <taxon>Pseudomonadati</taxon>
        <taxon>Planctomycetota</taxon>
        <taxon>Planctomycetia</taxon>
        <taxon>Isosphaerales</taxon>
        <taxon>Isosphaeraceae</taxon>
        <taxon>Tautonia</taxon>
    </lineage>
</organism>
<dbReference type="RefSeq" id="WP_126723858.1">
    <property type="nucleotide sequence ID" value="NZ_RYZH01000004.1"/>
</dbReference>
<reference evidence="3 4" key="1">
    <citation type="submission" date="2018-12" db="EMBL/GenBank/DDBJ databases">
        <authorList>
            <person name="Toschakov S.V."/>
        </authorList>
    </citation>
    <scope>NUCLEOTIDE SEQUENCE [LARGE SCALE GENOMIC DNA]</scope>
    <source>
        <strain evidence="3 4">GM2012</strain>
    </source>
</reference>
<keyword evidence="2" id="KW-0472">Membrane</keyword>
<keyword evidence="2" id="KW-0812">Transmembrane</keyword>
<protein>
    <submittedName>
        <fullName evidence="3">Uncharacterized protein</fullName>
    </submittedName>
</protein>
<comment type="caution">
    <text evidence="3">The sequence shown here is derived from an EMBL/GenBank/DDBJ whole genome shotgun (WGS) entry which is preliminary data.</text>
</comment>
<evidence type="ECO:0000256" key="2">
    <source>
        <dbReference type="SAM" id="Phobius"/>
    </source>
</evidence>
<dbReference type="EMBL" id="RYZH01000004">
    <property type="protein sequence ID" value="RUL89123.1"/>
    <property type="molecule type" value="Genomic_DNA"/>
</dbReference>
<keyword evidence="4" id="KW-1185">Reference proteome</keyword>
<keyword evidence="2" id="KW-1133">Transmembrane helix</keyword>
<evidence type="ECO:0000313" key="3">
    <source>
        <dbReference type="EMBL" id="RUL89123.1"/>
    </source>
</evidence>
<proteinExistence type="predicted"/>
<reference evidence="3 4" key="2">
    <citation type="submission" date="2019-01" db="EMBL/GenBank/DDBJ databases">
        <title>Tautonia sociabilis, a novel thermotolerant planctomycete of Isosphaeraceae family, isolated from a 4000 m deep subterranean habitat.</title>
        <authorList>
            <person name="Kovaleva O.L."/>
            <person name="Elcheninov A.G."/>
            <person name="Van Heerden E."/>
            <person name="Toshchakov S.V."/>
            <person name="Novikov A."/>
            <person name="Bonch-Osmolovskaya E.A."/>
            <person name="Kublanov I.V."/>
        </authorList>
    </citation>
    <scope>NUCLEOTIDE SEQUENCE [LARGE SCALE GENOMIC DNA]</scope>
    <source>
        <strain evidence="3 4">GM2012</strain>
    </source>
</reference>
<name>A0A432MNU8_9BACT</name>
<feature type="transmembrane region" description="Helical" evidence="2">
    <location>
        <begin position="337"/>
        <end position="356"/>
    </location>
</feature>
<evidence type="ECO:0000256" key="1">
    <source>
        <dbReference type="SAM" id="MobiDB-lite"/>
    </source>
</evidence>
<accession>A0A432MNU8</accession>
<sequence length="360" mass="39251">MNAFLLAVVAIAAQHGETDTHREFLEAIRIAYESNLAKMPFATIEMIHVDGSAETLEDARAGRIDDPIEAKCTYRFHGDDRLYLRTFDLADMDRTSVELPANRTAIRVSSSRALTDGERTIVEYTSGSTSSGVGMHNGVGPFREASDIPLDLGLPEELRGGLGLSLRRVLDDDGTKYWINEVVEDDGQGIARIEIGFPEGTVTYWVDLERGCIPIRSLSDAKGSRVEDSFEDIRLVDGVAYYPFVSTTHFSGKVQQNRVTAMDLTTPPPPDSFQLEFPRERSIINGDTDVTYPARKVWRLASLPSADSPAVTRFPSASSAAPPPQAGEREPGPSSKVLLAAAAAVLLAVATGLAWLRRRG</sequence>
<feature type="region of interest" description="Disordered" evidence="1">
    <location>
        <begin position="307"/>
        <end position="333"/>
    </location>
</feature>
<dbReference type="AlphaFoldDB" id="A0A432MNU8"/>